<accession>A0A7D9H470</accession>
<feature type="domain" description="Cupin type-2" evidence="1">
    <location>
        <begin position="62"/>
        <end position="112"/>
    </location>
</feature>
<dbReference type="InterPro" id="IPR013096">
    <property type="entry name" value="Cupin_2"/>
</dbReference>
<organism evidence="2">
    <name type="scientific">uncultured Woeseiaceae bacterium</name>
    <dbReference type="NCBI Taxonomy" id="1983305"/>
    <lineage>
        <taxon>Bacteria</taxon>
        <taxon>Pseudomonadati</taxon>
        <taxon>Pseudomonadota</taxon>
        <taxon>Gammaproteobacteria</taxon>
        <taxon>Woeseiales</taxon>
        <taxon>Woeseiaceae</taxon>
        <taxon>environmental samples</taxon>
    </lineage>
</organism>
<dbReference type="EMBL" id="LR633967">
    <property type="protein sequence ID" value="VUX55474.1"/>
    <property type="molecule type" value="Genomic_DNA"/>
</dbReference>
<dbReference type="Gene3D" id="2.60.120.10">
    <property type="entry name" value="Jelly Rolls"/>
    <property type="match status" value="1"/>
</dbReference>
<protein>
    <recommendedName>
        <fullName evidence="1">Cupin type-2 domain-containing protein</fullName>
    </recommendedName>
</protein>
<proteinExistence type="predicted"/>
<name>A0A7D9H470_9GAMM</name>
<dbReference type="InterPro" id="IPR014710">
    <property type="entry name" value="RmlC-like_jellyroll"/>
</dbReference>
<gene>
    <name evidence="2" type="ORF">JTBM06_V1_30034</name>
</gene>
<reference evidence="2" key="1">
    <citation type="submission" date="2019-07" db="EMBL/GenBank/DDBJ databases">
        <authorList>
            <person name="Weber M."/>
            <person name="Kostadinov I."/>
            <person name="Kostadinov D I."/>
        </authorList>
    </citation>
    <scope>NUCLEOTIDE SEQUENCE</scope>
    <source>
        <strain evidence="2">Gfbio:sag-sample-m06:053724c1-46a9-4a36-b237-ea2bf867836b</strain>
    </source>
</reference>
<sequence length="131" mass="14563">MEQYKGEKMSEPVRFDAASRTVAIKRDLSAETMPAQPDPAIPVDGYTFGVASMTENSPHDGEMHPDGDEVLYLIDGQVRVMLETDPIQELELNPGDGMIVPKGVWHRVDILEPSRIVYLTPGPNGEYRPLK</sequence>
<evidence type="ECO:0000313" key="2">
    <source>
        <dbReference type="EMBL" id="VUX55474.1"/>
    </source>
</evidence>
<dbReference type="InterPro" id="IPR011051">
    <property type="entry name" value="RmlC_Cupin_sf"/>
</dbReference>
<dbReference type="AlphaFoldDB" id="A0A7D9H470"/>
<evidence type="ECO:0000259" key="1">
    <source>
        <dbReference type="Pfam" id="PF07883"/>
    </source>
</evidence>
<dbReference type="Pfam" id="PF07883">
    <property type="entry name" value="Cupin_2"/>
    <property type="match status" value="1"/>
</dbReference>
<dbReference type="SUPFAM" id="SSF51182">
    <property type="entry name" value="RmlC-like cupins"/>
    <property type="match status" value="1"/>
</dbReference>